<comment type="caution">
    <text evidence="2">The sequence shown here is derived from an EMBL/GenBank/DDBJ whole genome shotgun (WGS) entry which is preliminary data.</text>
</comment>
<dbReference type="InterPro" id="IPR038444">
    <property type="entry name" value="DUF465_sf"/>
</dbReference>
<dbReference type="Proteomes" id="UP000253370">
    <property type="component" value="Unassembled WGS sequence"/>
</dbReference>
<dbReference type="Pfam" id="PF04325">
    <property type="entry name" value="DUF465"/>
    <property type="match status" value="1"/>
</dbReference>
<dbReference type="RefSeq" id="WP_113288434.1">
    <property type="nucleotide sequence ID" value="NZ_QNTQ01000005.1"/>
</dbReference>
<dbReference type="Gene3D" id="6.10.280.50">
    <property type="match status" value="1"/>
</dbReference>
<dbReference type="InterPro" id="IPR007420">
    <property type="entry name" value="DUF465"/>
</dbReference>
<evidence type="ECO:0000313" key="2">
    <source>
        <dbReference type="EMBL" id="RBI86197.1"/>
    </source>
</evidence>
<dbReference type="AlphaFoldDB" id="A0A365UCG6"/>
<dbReference type="EMBL" id="QNTQ01000005">
    <property type="protein sequence ID" value="RBI86197.1"/>
    <property type="molecule type" value="Genomic_DNA"/>
</dbReference>
<evidence type="ECO:0000256" key="1">
    <source>
        <dbReference type="SAM" id="MobiDB-lite"/>
    </source>
</evidence>
<accession>A0A365UCG6</accession>
<feature type="region of interest" description="Disordered" evidence="1">
    <location>
        <begin position="1"/>
        <end position="33"/>
    </location>
</feature>
<keyword evidence="3" id="KW-1185">Reference proteome</keyword>
<reference evidence="2 3" key="1">
    <citation type="submission" date="2018-07" db="EMBL/GenBank/DDBJ databases">
        <title>Rhodosalinus sp. strain E84T genomic sequence and assembly.</title>
        <authorList>
            <person name="Liu Z.-W."/>
            <person name="Lu D.-C."/>
        </authorList>
    </citation>
    <scope>NUCLEOTIDE SEQUENCE [LARGE SCALE GENOMIC DNA]</scope>
    <source>
        <strain evidence="2 3">E84</strain>
    </source>
</reference>
<gene>
    <name evidence="2" type="ORF">DRV85_05425</name>
</gene>
<protein>
    <submittedName>
        <fullName evidence="2">DUF465 domain-containing protein</fullName>
    </submittedName>
</protein>
<feature type="compositionally biased region" description="Basic and acidic residues" evidence="1">
    <location>
        <begin position="1"/>
        <end position="11"/>
    </location>
</feature>
<name>A0A365UCG6_9RHOB</name>
<organism evidence="2 3">
    <name type="scientific">Rhodosalinus halophilus</name>
    <dbReference type="NCBI Taxonomy" id="2259333"/>
    <lineage>
        <taxon>Bacteria</taxon>
        <taxon>Pseudomonadati</taxon>
        <taxon>Pseudomonadota</taxon>
        <taxon>Alphaproteobacteria</taxon>
        <taxon>Rhodobacterales</taxon>
        <taxon>Paracoccaceae</taxon>
        <taxon>Rhodosalinus</taxon>
    </lineage>
</organism>
<dbReference type="OrthoDB" id="7362854at2"/>
<evidence type="ECO:0000313" key="3">
    <source>
        <dbReference type="Proteomes" id="UP000253370"/>
    </source>
</evidence>
<sequence length="57" mass="6582">MSLDAHVEELKKRHKALSDEVEAAQRSPGTSDRKIADLKKRKLRLKEEIQRLSDRIG</sequence>
<proteinExistence type="predicted"/>